<accession>A0AAF0R4X5</accession>
<protein>
    <submittedName>
        <fullName evidence="1">Uncharacterized protein</fullName>
    </submittedName>
</protein>
<gene>
    <name evidence="1" type="ORF">MTR67_028906</name>
</gene>
<dbReference type="Proteomes" id="UP001234989">
    <property type="component" value="Chromosome 6"/>
</dbReference>
<evidence type="ECO:0000313" key="1">
    <source>
        <dbReference type="EMBL" id="WMV35521.1"/>
    </source>
</evidence>
<evidence type="ECO:0000313" key="2">
    <source>
        <dbReference type="Proteomes" id="UP001234989"/>
    </source>
</evidence>
<organism evidence="1 2">
    <name type="scientific">Solanum verrucosum</name>
    <dbReference type="NCBI Taxonomy" id="315347"/>
    <lineage>
        <taxon>Eukaryota</taxon>
        <taxon>Viridiplantae</taxon>
        <taxon>Streptophyta</taxon>
        <taxon>Embryophyta</taxon>
        <taxon>Tracheophyta</taxon>
        <taxon>Spermatophyta</taxon>
        <taxon>Magnoliopsida</taxon>
        <taxon>eudicotyledons</taxon>
        <taxon>Gunneridae</taxon>
        <taxon>Pentapetalae</taxon>
        <taxon>asterids</taxon>
        <taxon>lamiids</taxon>
        <taxon>Solanales</taxon>
        <taxon>Solanaceae</taxon>
        <taxon>Solanoideae</taxon>
        <taxon>Solaneae</taxon>
        <taxon>Solanum</taxon>
    </lineage>
</organism>
<dbReference type="AlphaFoldDB" id="A0AAF0R4X5"/>
<name>A0AAF0R4X5_SOLVR</name>
<dbReference type="EMBL" id="CP133617">
    <property type="protein sequence ID" value="WMV35521.1"/>
    <property type="molecule type" value="Genomic_DNA"/>
</dbReference>
<keyword evidence="2" id="KW-1185">Reference proteome</keyword>
<proteinExistence type="predicted"/>
<sequence length="77" mass="8692">MLSNSLGYIKKQHKRLQNLPSIFAARCIKPSALRHGVWGVGKKFTSQLSPVHVMQSRIEVEMVEQIKVGRTDSTKLC</sequence>
<reference evidence="1" key="1">
    <citation type="submission" date="2023-08" db="EMBL/GenBank/DDBJ databases">
        <title>A de novo genome assembly of Solanum verrucosum Schlechtendal, a Mexican diploid species geographically isolated from the other diploid A-genome species in potato relatives.</title>
        <authorList>
            <person name="Hosaka K."/>
        </authorList>
    </citation>
    <scope>NUCLEOTIDE SEQUENCE</scope>
    <source>
        <tissue evidence="1">Young leaves</tissue>
    </source>
</reference>